<gene>
    <name evidence="1" type="ORF">DHETER_LOCUS3914</name>
</gene>
<name>A0ACA9LDK0_9GLOM</name>
<evidence type="ECO:0000313" key="2">
    <source>
        <dbReference type="Proteomes" id="UP000789702"/>
    </source>
</evidence>
<feature type="non-terminal residue" evidence="1">
    <location>
        <position position="180"/>
    </location>
</feature>
<dbReference type="Proteomes" id="UP000789702">
    <property type="component" value="Unassembled WGS sequence"/>
</dbReference>
<dbReference type="EMBL" id="CAJVPU010003638">
    <property type="protein sequence ID" value="CAG8520981.1"/>
    <property type="molecule type" value="Genomic_DNA"/>
</dbReference>
<evidence type="ECO:0000313" key="1">
    <source>
        <dbReference type="EMBL" id="CAG8520981.1"/>
    </source>
</evidence>
<proteinExistence type="predicted"/>
<comment type="caution">
    <text evidence="1">The sequence shown here is derived from an EMBL/GenBank/DDBJ whole genome shotgun (WGS) entry which is preliminary data.</text>
</comment>
<reference evidence="1" key="1">
    <citation type="submission" date="2021-06" db="EMBL/GenBank/DDBJ databases">
        <authorList>
            <person name="Kallberg Y."/>
            <person name="Tangrot J."/>
            <person name="Rosling A."/>
        </authorList>
    </citation>
    <scope>NUCLEOTIDE SEQUENCE</scope>
    <source>
        <strain evidence="1">IL203A</strain>
    </source>
</reference>
<keyword evidence="2" id="KW-1185">Reference proteome</keyword>
<protein>
    <submittedName>
        <fullName evidence="1">2391_t:CDS:1</fullName>
    </submittedName>
</protein>
<sequence length="180" mass="20425">MPEATISKQTLTMAQKTKFNMLSIEKVHNFVNIISSSSSITQDFKELRQSVGEDKALVKFYRIFQPAETILCIQNLKSSKFLKTAITQISKKVQKYANEIYNKTAFIAAILDSRIKLELIFANMNTEANRTIFNNIFKTEYAELVLNNSSTSLTFTSFIFFTSSTSFISSTLFTSSTNLK</sequence>
<accession>A0ACA9LDK0</accession>
<organism evidence="1 2">
    <name type="scientific">Dentiscutata heterogama</name>
    <dbReference type="NCBI Taxonomy" id="1316150"/>
    <lineage>
        <taxon>Eukaryota</taxon>
        <taxon>Fungi</taxon>
        <taxon>Fungi incertae sedis</taxon>
        <taxon>Mucoromycota</taxon>
        <taxon>Glomeromycotina</taxon>
        <taxon>Glomeromycetes</taxon>
        <taxon>Diversisporales</taxon>
        <taxon>Gigasporaceae</taxon>
        <taxon>Dentiscutata</taxon>
    </lineage>
</organism>